<sequence length="225" mass="25762">MDFKNRFEEGGSRNRNSRWVQSRGQSEEERGRSSRAQRRERSPLGKPRKEVHEEGEIRHEGSGSNSLQHEVMPKPATPSRMQQGTSQPLGDSDKEGITEELERSKEDLEEGVTNVDGEVMELGEVPENWEEADAILELVHEFQNLADGENKEVSKDDARWGYCLGVVVLAYLIVFGQFSVHGSYAWTNGYMWFLGYWFMIKTYRTAAQLSLLQLVNTGFDIDRKE</sequence>
<dbReference type="EMBL" id="QGKX02000996">
    <property type="protein sequence ID" value="KAF3559414.1"/>
    <property type="molecule type" value="Genomic_DNA"/>
</dbReference>
<feature type="compositionally biased region" description="Basic and acidic residues" evidence="1">
    <location>
        <begin position="25"/>
        <end position="61"/>
    </location>
</feature>
<evidence type="ECO:0000256" key="1">
    <source>
        <dbReference type="SAM" id="MobiDB-lite"/>
    </source>
</evidence>
<gene>
    <name evidence="3" type="ORF">F2Q69_00015284</name>
</gene>
<accession>A0A8S9R2K8</accession>
<reference evidence="3" key="1">
    <citation type="submission" date="2019-12" db="EMBL/GenBank/DDBJ databases">
        <title>Genome sequencing and annotation of Brassica cretica.</title>
        <authorList>
            <person name="Studholme D.J."/>
            <person name="Sarris P."/>
        </authorList>
    </citation>
    <scope>NUCLEOTIDE SEQUENCE</scope>
    <source>
        <strain evidence="3">PFS-109/04</strain>
        <tissue evidence="3">Leaf</tissue>
    </source>
</reference>
<name>A0A8S9R2K8_BRACR</name>
<dbReference type="Proteomes" id="UP000712600">
    <property type="component" value="Unassembled WGS sequence"/>
</dbReference>
<keyword evidence="2" id="KW-1133">Transmembrane helix</keyword>
<keyword evidence="2" id="KW-0812">Transmembrane</keyword>
<keyword evidence="2" id="KW-0472">Membrane</keyword>
<feature type="transmembrane region" description="Helical" evidence="2">
    <location>
        <begin position="184"/>
        <end position="200"/>
    </location>
</feature>
<feature type="compositionally biased region" description="Basic and acidic residues" evidence="1">
    <location>
        <begin position="1"/>
        <end position="12"/>
    </location>
</feature>
<feature type="region of interest" description="Disordered" evidence="1">
    <location>
        <begin position="1"/>
        <end position="94"/>
    </location>
</feature>
<protein>
    <submittedName>
        <fullName evidence="3">Uncharacterized protein</fullName>
    </submittedName>
</protein>
<organism evidence="3 4">
    <name type="scientific">Brassica cretica</name>
    <name type="common">Mustard</name>
    <dbReference type="NCBI Taxonomy" id="69181"/>
    <lineage>
        <taxon>Eukaryota</taxon>
        <taxon>Viridiplantae</taxon>
        <taxon>Streptophyta</taxon>
        <taxon>Embryophyta</taxon>
        <taxon>Tracheophyta</taxon>
        <taxon>Spermatophyta</taxon>
        <taxon>Magnoliopsida</taxon>
        <taxon>eudicotyledons</taxon>
        <taxon>Gunneridae</taxon>
        <taxon>Pentapetalae</taxon>
        <taxon>rosids</taxon>
        <taxon>malvids</taxon>
        <taxon>Brassicales</taxon>
        <taxon>Brassicaceae</taxon>
        <taxon>Brassiceae</taxon>
        <taxon>Brassica</taxon>
    </lineage>
</organism>
<evidence type="ECO:0000313" key="3">
    <source>
        <dbReference type="EMBL" id="KAF3559414.1"/>
    </source>
</evidence>
<evidence type="ECO:0000256" key="2">
    <source>
        <dbReference type="SAM" id="Phobius"/>
    </source>
</evidence>
<evidence type="ECO:0000313" key="4">
    <source>
        <dbReference type="Proteomes" id="UP000712600"/>
    </source>
</evidence>
<feature type="transmembrane region" description="Helical" evidence="2">
    <location>
        <begin position="160"/>
        <end position="178"/>
    </location>
</feature>
<proteinExistence type="predicted"/>
<dbReference type="AlphaFoldDB" id="A0A8S9R2K8"/>
<feature type="compositionally biased region" description="Polar residues" evidence="1">
    <location>
        <begin position="79"/>
        <end position="89"/>
    </location>
</feature>
<comment type="caution">
    <text evidence="3">The sequence shown here is derived from an EMBL/GenBank/DDBJ whole genome shotgun (WGS) entry which is preliminary data.</text>
</comment>